<gene>
    <name evidence="1" type="ORF">AVEN_251170_1</name>
</gene>
<evidence type="ECO:0000313" key="2">
    <source>
        <dbReference type="Proteomes" id="UP000499080"/>
    </source>
</evidence>
<dbReference type="AlphaFoldDB" id="A0A4Y2RYG9"/>
<protein>
    <submittedName>
        <fullName evidence="1">Uncharacterized protein</fullName>
    </submittedName>
</protein>
<reference evidence="1 2" key="1">
    <citation type="journal article" date="2019" name="Sci. Rep.">
        <title>Orb-weaving spider Araneus ventricosus genome elucidates the spidroin gene catalogue.</title>
        <authorList>
            <person name="Kono N."/>
            <person name="Nakamura H."/>
            <person name="Ohtoshi R."/>
            <person name="Moran D.A.P."/>
            <person name="Shinohara A."/>
            <person name="Yoshida Y."/>
            <person name="Fujiwara M."/>
            <person name="Mori M."/>
            <person name="Tomita M."/>
            <person name="Arakawa K."/>
        </authorList>
    </citation>
    <scope>NUCLEOTIDE SEQUENCE [LARGE SCALE GENOMIC DNA]</scope>
</reference>
<accession>A0A4Y2RYG9</accession>
<organism evidence="1 2">
    <name type="scientific">Araneus ventricosus</name>
    <name type="common">Orbweaver spider</name>
    <name type="synonym">Epeira ventricosa</name>
    <dbReference type="NCBI Taxonomy" id="182803"/>
    <lineage>
        <taxon>Eukaryota</taxon>
        <taxon>Metazoa</taxon>
        <taxon>Ecdysozoa</taxon>
        <taxon>Arthropoda</taxon>
        <taxon>Chelicerata</taxon>
        <taxon>Arachnida</taxon>
        <taxon>Araneae</taxon>
        <taxon>Araneomorphae</taxon>
        <taxon>Entelegynae</taxon>
        <taxon>Araneoidea</taxon>
        <taxon>Araneidae</taxon>
        <taxon>Araneus</taxon>
    </lineage>
</organism>
<proteinExistence type="predicted"/>
<evidence type="ECO:0000313" key="1">
    <source>
        <dbReference type="EMBL" id="GBN80279.1"/>
    </source>
</evidence>
<comment type="caution">
    <text evidence="1">The sequence shown here is derived from an EMBL/GenBank/DDBJ whole genome shotgun (WGS) entry which is preliminary data.</text>
</comment>
<keyword evidence="2" id="KW-1185">Reference proteome</keyword>
<dbReference type="Proteomes" id="UP000499080">
    <property type="component" value="Unassembled WGS sequence"/>
</dbReference>
<name>A0A4Y2RYG9_ARAVE</name>
<dbReference type="EMBL" id="BGPR01018844">
    <property type="protein sequence ID" value="GBN80279.1"/>
    <property type="molecule type" value="Genomic_DNA"/>
</dbReference>
<sequence>MDDKHLVFHLTNVAHWKILCNSHEVYGRITTRVLAPPSPQPKREDIGCVTKDWTINTCLFHLHQSIPSEDISECSRKEDKHRLLYLHRSSVQKKYWLNAHEAYGLINLVCFTSPMLSPLEILSNSHKNIWTHNTCLLFTSTSPHS</sequence>